<dbReference type="Proteomes" id="UP000299102">
    <property type="component" value="Unassembled WGS sequence"/>
</dbReference>
<feature type="signal peptide" evidence="1">
    <location>
        <begin position="1"/>
        <end position="26"/>
    </location>
</feature>
<dbReference type="OrthoDB" id="10017160at2759"/>
<dbReference type="AlphaFoldDB" id="A0A4C1TEH8"/>
<gene>
    <name evidence="2" type="ORF">EVAR_74498_1</name>
</gene>
<sequence>MYVGQMRRNWCLTAAALLAALCVADAQRRLALPDPRSCASKMARRGENLKFTRIRSCLYGCGDSEIIINAFIDKYSPMKLCRCELFIRKFHPFPLLTRFNEFKPGRTNLTDSPDLVERRPSTATTEDNISAVRLMIQREKRVIYQHIRTSLGIGTALSTSTDVRSHCGKFIYVYLSQARRDDNAGAQKVRRALWDPVRGAAAIAIHCLPRFPQSDYTMAPRLSTTRTAELCSR</sequence>
<evidence type="ECO:0000313" key="3">
    <source>
        <dbReference type="Proteomes" id="UP000299102"/>
    </source>
</evidence>
<keyword evidence="3" id="KW-1185">Reference proteome</keyword>
<proteinExistence type="predicted"/>
<name>A0A4C1TEH8_EUMVA</name>
<keyword evidence="1" id="KW-0732">Signal</keyword>
<comment type="caution">
    <text evidence="2">The sequence shown here is derived from an EMBL/GenBank/DDBJ whole genome shotgun (WGS) entry which is preliminary data.</text>
</comment>
<protein>
    <submittedName>
        <fullName evidence="2">Uncharacterized protein</fullName>
    </submittedName>
</protein>
<organism evidence="2 3">
    <name type="scientific">Eumeta variegata</name>
    <name type="common">Bagworm moth</name>
    <name type="synonym">Eumeta japonica</name>
    <dbReference type="NCBI Taxonomy" id="151549"/>
    <lineage>
        <taxon>Eukaryota</taxon>
        <taxon>Metazoa</taxon>
        <taxon>Ecdysozoa</taxon>
        <taxon>Arthropoda</taxon>
        <taxon>Hexapoda</taxon>
        <taxon>Insecta</taxon>
        <taxon>Pterygota</taxon>
        <taxon>Neoptera</taxon>
        <taxon>Endopterygota</taxon>
        <taxon>Lepidoptera</taxon>
        <taxon>Glossata</taxon>
        <taxon>Ditrysia</taxon>
        <taxon>Tineoidea</taxon>
        <taxon>Psychidae</taxon>
        <taxon>Oiketicinae</taxon>
        <taxon>Eumeta</taxon>
    </lineage>
</organism>
<evidence type="ECO:0000313" key="2">
    <source>
        <dbReference type="EMBL" id="GBP11858.1"/>
    </source>
</evidence>
<evidence type="ECO:0000256" key="1">
    <source>
        <dbReference type="SAM" id="SignalP"/>
    </source>
</evidence>
<reference evidence="2 3" key="1">
    <citation type="journal article" date="2019" name="Commun. Biol.">
        <title>The bagworm genome reveals a unique fibroin gene that provides high tensile strength.</title>
        <authorList>
            <person name="Kono N."/>
            <person name="Nakamura H."/>
            <person name="Ohtoshi R."/>
            <person name="Tomita M."/>
            <person name="Numata K."/>
            <person name="Arakawa K."/>
        </authorList>
    </citation>
    <scope>NUCLEOTIDE SEQUENCE [LARGE SCALE GENOMIC DNA]</scope>
</reference>
<dbReference type="EMBL" id="BGZK01000048">
    <property type="protein sequence ID" value="GBP11858.1"/>
    <property type="molecule type" value="Genomic_DNA"/>
</dbReference>
<accession>A0A4C1TEH8</accession>
<feature type="chain" id="PRO_5020027434" evidence="1">
    <location>
        <begin position="27"/>
        <end position="233"/>
    </location>
</feature>